<keyword evidence="2" id="KW-1185">Reference proteome</keyword>
<evidence type="ECO:0000313" key="2">
    <source>
        <dbReference type="Proteomes" id="UP000758603"/>
    </source>
</evidence>
<dbReference type="RefSeq" id="XP_045953801.1">
    <property type="nucleotide sequence ID" value="XM_046103977.1"/>
</dbReference>
<protein>
    <submittedName>
        <fullName evidence="1">Uncharacterized protein</fullName>
    </submittedName>
</protein>
<dbReference type="AlphaFoldDB" id="A0A9P8UDE1"/>
<reference evidence="1" key="1">
    <citation type="journal article" date="2021" name="Nat. Commun.">
        <title>Genetic determinants of endophytism in the Arabidopsis root mycobiome.</title>
        <authorList>
            <person name="Mesny F."/>
            <person name="Miyauchi S."/>
            <person name="Thiergart T."/>
            <person name="Pickel B."/>
            <person name="Atanasova L."/>
            <person name="Karlsson M."/>
            <person name="Huettel B."/>
            <person name="Barry K.W."/>
            <person name="Haridas S."/>
            <person name="Chen C."/>
            <person name="Bauer D."/>
            <person name="Andreopoulos W."/>
            <person name="Pangilinan J."/>
            <person name="LaButti K."/>
            <person name="Riley R."/>
            <person name="Lipzen A."/>
            <person name="Clum A."/>
            <person name="Drula E."/>
            <person name="Henrissat B."/>
            <person name="Kohler A."/>
            <person name="Grigoriev I.V."/>
            <person name="Martin F.M."/>
            <person name="Hacquard S."/>
        </authorList>
    </citation>
    <scope>NUCLEOTIDE SEQUENCE</scope>
    <source>
        <strain evidence="1">MPI-SDFR-AT-0073</strain>
    </source>
</reference>
<organism evidence="1 2">
    <name type="scientific">Truncatella angustata</name>
    <dbReference type="NCBI Taxonomy" id="152316"/>
    <lineage>
        <taxon>Eukaryota</taxon>
        <taxon>Fungi</taxon>
        <taxon>Dikarya</taxon>
        <taxon>Ascomycota</taxon>
        <taxon>Pezizomycotina</taxon>
        <taxon>Sordariomycetes</taxon>
        <taxon>Xylariomycetidae</taxon>
        <taxon>Amphisphaeriales</taxon>
        <taxon>Sporocadaceae</taxon>
        <taxon>Truncatella</taxon>
    </lineage>
</organism>
<evidence type="ECO:0000313" key="1">
    <source>
        <dbReference type="EMBL" id="KAH6647287.1"/>
    </source>
</evidence>
<dbReference type="Proteomes" id="UP000758603">
    <property type="component" value="Unassembled WGS sequence"/>
</dbReference>
<accession>A0A9P8UDE1</accession>
<dbReference type="EMBL" id="JAGPXC010000009">
    <property type="protein sequence ID" value="KAH6647287.1"/>
    <property type="molecule type" value="Genomic_DNA"/>
</dbReference>
<name>A0A9P8UDE1_9PEZI</name>
<proteinExistence type="predicted"/>
<sequence>MFATSVSAGVIVLWISRLRCKTSPRGMAGFNRDHAQWWKGSLTIRGKLYHVADATYLVSLGLISDPFSSLKVAQ</sequence>
<dbReference type="GeneID" id="70132868"/>
<comment type="caution">
    <text evidence="1">The sequence shown here is derived from an EMBL/GenBank/DDBJ whole genome shotgun (WGS) entry which is preliminary data.</text>
</comment>
<gene>
    <name evidence="1" type="ORF">BKA67DRAFT_582232</name>
</gene>